<evidence type="ECO:0000313" key="3">
    <source>
        <dbReference type="Proteomes" id="UP000327493"/>
    </source>
</evidence>
<gene>
    <name evidence="2" type="ORF">FQN60_005389</name>
</gene>
<feature type="region of interest" description="Disordered" evidence="1">
    <location>
        <begin position="23"/>
        <end position="48"/>
    </location>
</feature>
<sequence length="48" mass="5104">MLVCLFRNTNLSLLDSSGAMVSIDPTMPHNTESSTEDTECASPGEDDA</sequence>
<evidence type="ECO:0000256" key="1">
    <source>
        <dbReference type="SAM" id="MobiDB-lite"/>
    </source>
</evidence>
<name>A0A5J5CB42_9PERO</name>
<feature type="compositionally biased region" description="Acidic residues" evidence="1">
    <location>
        <begin position="34"/>
        <end position="48"/>
    </location>
</feature>
<comment type="caution">
    <text evidence="2">The sequence shown here is derived from an EMBL/GenBank/DDBJ whole genome shotgun (WGS) entry which is preliminary data.</text>
</comment>
<reference evidence="2 3" key="1">
    <citation type="submission" date="2019-08" db="EMBL/GenBank/DDBJ databases">
        <title>A chromosome-level genome assembly, high-density linkage maps, and genome scans reveal the genomic architecture of hybrid incompatibilities underlying speciation via character displacement in darters (Percidae: Etheostominae).</title>
        <authorList>
            <person name="Moran R.L."/>
            <person name="Catchen J.M."/>
            <person name="Fuller R.C."/>
        </authorList>
    </citation>
    <scope>NUCLEOTIDE SEQUENCE [LARGE SCALE GENOMIC DNA]</scope>
    <source>
        <strain evidence="2">EspeVRDwgs_2016</strain>
        <tissue evidence="2">Muscle</tissue>
    </source>
</reference>
<organism evidence="2 3">
    <name type="scientific">Etheostoma spectabile</name>
    <name type="common">orangethroat darter</name>
    <dbReference type="NCBI Taxonomy" id="54343"/>
    <lineage>
        <taxon>Eukaryota</taxon>
        <taxon>Metazoa</taxon>
        <taxon>Chordata</taxon>
        <taxon>Craniata</taxon>
        <taxon>Vertebrata</taxon>
        <taxon>Euteleostomi</taxon>
        <taxon>Actinopterygii</taxon>
        <taxon>Neopterygii</taxon>
        <taxon>Teleostei</taxon>
        <taxon>Neoteleostei</taxon>
        <taxon>Acanthomorphata</taxon>
        <taxon>Eupercaria</taxon>
        <taxon>Perciformes</taxon>
        <taxon>Percoidei</taxon>
        <taxon>Percidae</taxon>
        <taxon>Etheostomatinae</taxon>
        <taxon>Etheostoma</taxon>
    </lineage>
</organism>
<evidence type="ECO:0000313" key="2">
    <source>
        <dbReference type="EMBL" id="KAA8578698.1"/>
    </source>
</evidence>
<dbReference type="EMBL" id="VOFY01000286">
    <property type="protein sequence ID" value="KAA8578698.1"/>
    <property type="molecule type" value="Genomic_DNA"/>
</dbReference>
<dbReference type="Proteomes" id="UP000327493">
    <property type="component" value="Unassembled WGS sequence"/>
</dbReference>
<proteinExistence type="predicted"/>
<accession>A0A5J5CB42</accession>
<keyword evidence="3" id="KW-1185">Reference proteome</keyword>
<protein>
    <submittedName>
        <fullName evidence="2">Uncharacterized protein</fullName>
    </submittedName>
</protein>
<dbReference type="AlphaFoldDB" id="A0A5J5CB42"/>